<keyword evidence="5" id="KW-1003">Cell membrane</keyword>
<dbReference type="GO" id="GO:0000155">
    <property type="term" value="F:phosphorelay sensor kinase activity"/>
    <property type="evidence" value="ECO:0007669"/>
    <property type="project" value="InterPro"/>
</dbReference>
<name>B5EIZ9_CITBB</name>
<dbReference type="PANTHER" id="PTHR42878">
    <property type="entry name" value="TWO-COMPONENT HISTIDINE KINASE"/>
    <property type="match status" value="1"/>
</dbReference>
<evidence type="ECO:0000256" key="2">
    <source>
        <dbReference type="ARBA" id="ARBA00004141"/>
    </source>
</evidence>
<evidence type="ECO:0000256" key="15">
    <source>
        <dbReference type="SAM" id="Phobius"/>
    </source>
</evidence>
<evidence type="ECO:0000259" key="17">
    <source>
        <dbReference type="PROSITE" id="PS50885"/>
    </source>
</evidence>
<dbReference type="HOGENOM" id="CLU_000445_89_2_7"/>
<dbReference type="InterPro" id="IPR003661">
    <property type="entry name" value="HisK_dim/P_dom"/>
</dbReference>
<dbReference type="GO" id="GO:0007234">
    <property type="term" value="P:osmosensory signaling via phosphorelay pathway"/>
    <property type="evidence" value="ECO:0007669"/>
    <property type="project" value="TreeGrafter"/>
</dbReference>
<dbReference type="RefSeq" id="WP_012531379.1">
    <property type="nucleotide sequence ID" value="NC_011146.1"/>
</dbReference>
<dbReference type="CDD" id="cd06225">
    <property type="entry name" value="HAMP"/>
    <property type="match status" value="1"/>
</dbReference>
<dbReference type="PROSITE" id="PS50109">
    <property type="entry name" value="HIS_KIN"/>
    <property type="match status" value="1"/>
</dbReference>
<dbReference type="KEGG" id="gbm:Gbem_2951"/>
<reference evidence="18 19" key="1">
    <citation type="submission" date="2008-07" db="EMBL/GenBank/DDBJ databases">
        <title>Complete sequence of Geobacter bemidjiensis BEM.</title>
        <authorList>
            <consortium name="US DOE Joint Genome Institute"/>
            <person name="Lucas S."/>
            <person name="Copeland A."/>
            <person name="Lapidus A."/>
            <person name="Glavina del Rio T."/>
            <person name="Dalin E."/>
            <person name="Tice H."/>
            <person name="Bruce D."/>
            <person name="Goodwin L."/>
            <person name="Pitluck S."/>
            <person name="Kiss H."/>
            <person name="Brettin T."/>
            <person name="Detter J.C."/>
            <person name="Han C."/>
            <person name="Kuske C.R."/>
            <person name="Schmutz J."/>
            <person name="Larimer F."/>
            <person name="Land M."/>
            <person name="Hauser L."/>
            <person name="Kyrpides N."/>
            <person name="Lykidis A."/>
            <person name="Lovley D."/>
            <person name="Richardson P."/>
        </authorList>
    </citation>
    <scope>NUCLEOTIDE SEQUENCE [LARGE SCALE GENOMIC DNA]</scope>
    <source>
        <strain evidence="19">ATCC BAA-1014 / DSM 16622 / JCM 12645 / Bem</strain>
    </source>
</reference>
<dbReference type="SMART" id="SM00304">
    <property type="entry name" value="HAMP"/>
    <property type="match status" value="1"/>
</dbReference>
<proteinExistence type="predicted"/>
<dbReference type="InterPro" id="IPR013767">
    <property type="entry name" value="PAS_fold"/>
</dbReference>
<dbReference type="GO" id="GO:0006355">
    <property type="term" value="P:regulation of DNA-templated transcription"/>
    <property type="evidence" value="ECO:0007669"/>
    <property type="project" value="InterPro"/>
</dbReference>
<comment type="subcellular location">
    <subcellularLocation>
        <location evidence="3">Cell membrane</location>
    </subcellularLocation>
    <subcellularLocation>
        <location evidence="2">Membrane</location>
        <topology evidence="2">Multi-pass membrane protein</topology>
    </subcellularLocation>
</comment>
<dbReference type="FunFam" id="1.10.287.130:FF:000008">
    <property type="entry name" value="Two-component sensor histidine kinase"/>
    <property type="match status" value="1"/>
</dbReference>
<keyword evidence="10 18" id="KW-0418">Kinase</keyword>
<dbReference type="OrthoDB" id="9813151at2"/>
<feature type="domain" description="Histidine kinase" evidence="16">
    <location>
        <begin position="365"/>
        <end position="584"/>
    </location>
</feature>
<dbReference type="Gene3D" id="3.30.450.20">
    <property type="entry name" value="PAS domain"/>
    <property type="match status" value="1"/>
</dbReference>
<dbReference type="SMART" id="SM00091">
    <property type="entry name" value="PAS"/>
    <property type="match status" value="1"/>
</dbReference>
<evidence type="ECO:0000259" key="16">
    <source>
        <dbReference type="PROSITE" id="PS50109"/>
    </source>
</evidence>
<evidence type="ECO:0000256" key="12">
    <source>
        <dbReference type="ARBA" id="ARBA00022989"/>
    </source>
</evidence>
<evidence type="ECO:0000256" key="9">
    <source>
        <dbReference type="ARBA" id="ARBA00022741"/>
    </source>
</evidence>
<evidence type="ECO:0000256" key="11">
    <source>
        <dbReference type="ARBA" id="ARBA00022840"/>
    </source>
</evidence>
<evidence type="ECO:0000256" key="10">
    <source>
        <dbReference type="ARBA" id="ARBA00022777"/>
    </source>
</evidence>
<dbReference type="Proteomes" id="UP000008825">
    <property type="component" value="Chromosome"/>
</dbReference>
<evidence type="ECO:0000256" key="7">
    <source>
        <dbReference type="ARBA" id="ARBA00022679"/>
    </source>
</evidence>
<dbReference type="Pfam" id="PF02518">
    <property type="entry name" value="HATPase_c"/>
    <property type="match status" value="1"/>
</dbReference>
<dbReference type="SMART" id="SM00388">
    <property type="entry name" value="HisKA"/>
    <property type="match status" value="1"/>
</dbReference>
<dbReference type="InterPro" id="IPR004358">
    <property type="entry name" value="Sig_transdc_His_kin-like_C"/>
</dbReference>
<dbReference type="PROSITE" id="PS50885">
    <property type="entry name" value="HAMP"/>
    <property type="match status" value="1"/>
</dbReference>
<dbReference type="SUPFAM" id="SSF55874">
    <property type="entry name" value="ATPase domain of HSP90 chaperone/DNA topoisomerase II/histidine kinase"/>
    <property type="match status" value="1"/>
</dbReference>
<dbReference type="CDD" id="cd00130">
    <property type="entry name" value="PAS"/>
    <property type="match status" value="1"/>
</dbReference>
<dbReference type="CDD" id="cd00075">
    <property type="entry name" value="HATPase"/>
    <property type="match status" value="1"/>
</dbReference>
<evidence type="ECO:0000313" key="19">
    <source>
        <dbReference type="Proteomes" id="UP000008825"/>
    </source>
</evidence>
<protein>
    <recommendedName>
        <fullName evidence="4">histidine kinase</fullName>
        <ecNumber evidence="4">2.7.13.3</ecNumber>
    </recommendedName>
</protein>
<sequence length="584" mass="63617">MKGGFRWKLMASYLLLVLLLGAGLYFYLAASQETSMTQGTRQHLEDEARIASLMAQKEIRDLKQDAPALTAALSKAIRSRVTVIAGDGVVVADSGLAPDEWGKLENHANRPEVRQALKEGIGSAIRYSATLHTDMLYVAAPFGDHGVVRLALPLSELEQAKERLRRSLGAALAVAVLASLLLSYFLSNLNSRNLRRLATGAQRIGRGEFGARIAVQSQDEMGELAHVMNEMSGRIERQLELISSEKNQLDAILNGMGEGVMVTDRDAVVTLVNPAFCTMFATGAELQGRPLLQITRHPDLYAACREVLSARQEQHQEIALAGGKTVLVHWVPLRDGDGLQGAVAVFHDISAFKRVEKIRRDFVANVSHELRTPVTVIKGYAETLLSGALAADPERAERFLLIIQNHADRLSGLVRDLLTLSELESGEMGMQLKPVALDEAIRQALLLVGQRGEEKGVQLEQPAGEAGLTVQADRGRLEQVLINLLDNAIKYSETGKSVGVETAREGDLVRVSVRDSGIGIPEKDLPRLFERFYRVDEARSRDNGGTGLGLSIVKHIVQAHGGTLEVKSEQGKGSVFSFTLPIAR</sequence>
<keyword evidence="11" id="KW-0067">ATP-binding</keyword>
<dbReference type="GO" id="GO:0005524">
    <property type="term" value="F:ATP binding"/>
    <property type="evidence" value="ECO:0007669"/>
    <property type="project" value="UniProtKB-KW"/>
</dbReference>
<dbReference type="NCBIfam" id="NF046044">
    <property type="entry name" value="PnpS"/>
    <property type="match status" value="1"/>
</dbReference>
<dbReference type="SUPFAM" id="SSF158472">
    <property type="entry name" value="HAMP domain-like"/>
    <property type="match status" value="1"/>
</dbReference>
<dbReference type="InterPro" id="IPR036097">
    <property type="entry name" value="HisK_dim/P_sf"/>
</dbReference>
<evidence type="ECO:0000313" key="18">
    <source>
        <dbReference type="EMBL" id="ACH39954.1"/>
    </source>
</evidence>
<evidence type="ECO:0000256" key="6">
    <source>
        <dbReference type="ARBA" id="ARBA00022553"/>
    </source>
</evidence>
<dbReference type="SUPFAM" id="SSF47384">
    <property type="entry name" value="Homodimeric domain of signal transducing histidine kinase"/>
    <property type="match status" value="1"/>
</dbReference>
<dbReference type="SMART" id="SM00387">
    <property type="entry name" value="HATPase_c"/>
    <property type="match status" value="1"/>
</dbReference>
<dbReference type="SUPFAM" id="SSF55785">
    <property type="entry name" value="PYP-like sensor domain (PAS domain)"/>
    <property type="match status" value="1"/>
</dbReference>
<evidence type="ECO:0000256" key="14">
    <source>
        <dbReference type="ARBA" id="ARBA00023136"/>
    </source>
</evidence>
<comment type="catalytic activity">
    <reaction evidence="1">
        <text>ATP + protein L-histidine = ADP + protein N-phospho-L-histidine.</text>
        <dbReference type="EC" id="2.7.13.3"/>
    </reaction>
</comment>
<dbReference type="GO" id="GO:0005886">
    <property type="term" value="C:plasma membrane"/>
    <property type="evidence" value="ECO:0007669"/>
    <property type="project" value="UniProtKB-SubCell"/>
</dbReference>
<dbReference type="Pfam" id="PF00512">
    <property type="entry name" value="HisKA"/>
    <property type="match status" value="1"/>
</dbReference>
<dbReference type="EC" id="2.7.13.3" evidence="4"/>
<accession>B5EIZ9</accession>
<reference evidence="18 19" key="2">
    <citation type="journal article" date="2010" name="BMC Genomics">
        <title>The genome of Geobacter bemidjiensis, exemplar for the subsurface clade of Geobacter species that predominate in Fe(III)-reducing subsurface environments.</title>
        <authorList>
            <person name="Aklujkar M."/>
            <person name="Young N.D."/>
            <person name="Holmes D."/>
            <person name="Chavan M."/>
            <person name="Risso C."/>
            <person name="Kiss H.E."/>
            <person name="Han C.S."/>
            <person name="Land M.L."/>
            <person name="Lovley D.R."/>
        </authorList>
    </citation>
    <scope>NUCLEOTIDE SEQUENCE [LARGE SCALE GENOMIC DNA]</scope>
    <source>
        <strain evidence="19">ATCC BAA-1014 / DSM 16622 / JCM 12645 / Bem</strain>
    </source>
</reference>
<evidence type="ECO:0000256" key="5">
    <source>
        <dbReference type="ARBA" id="ARBA00022475"/>
    </source>
</evidence>
<feature type="domain" description="HAMP" evidence="17">
    <location>
        <begin position="188"/>
        <end position="240"/>
    </location>
</feature>
<dbReference type="InterPro" id="IPR003660">
    <property type="entry name" value="HAMP_dom"/>
</dbReference>
<dbReference type="InterPro" id="IPR050351">
    <property type="entry name" value="BphY/WalK/GraS-like"/>
</dbReference>
<keyword evidence="19" id="KW-1185">Reference proteome</keyword>
<keyword evidence="12 15" id="KW-1133">Transmembrane helix</keyword>
<dbReference type="Pfam" id="PF00672">
    <property type="entry name" value="HAMP"/>
    <property type="match status" value="1"/>
</dbReference>
<dbReference type="PANTHER" id="PTHR42878:SF7">
    <property type="entry name" value="SENSOR HISTIDINE KINASE GLRK"/>
    <property type="match status" value="1"/>
</dbReference>
<dbReference type="NCBIfam" id="TIGR00229">
    <property type="entry name" value="sensory_box"/>
    <property type="match status" value="1"/>
</dbReference>
<dbReference type="InterPro" id="IPR000014">
    <property type="entry name" value="PAS"/>
</dbReference>
<dbReference type="Gene3D" id="1.10.287.130">
    <property type="match status" value="1"/>
</dbReference>
<dbReference type="STRING" id="404380.Gbem_2951"/>
<dbReference type="InterPro" id="IPR036890">
    <property type="entry name" value="HATPase_C_sf"/>
</dbReference>
<feature type="transmembrane region" description="Helical" evidence="15">
    <location>
        <begin position="168"/>
        <end position="186"/>
    </location>
</feature>
<keyword evidence="9" id="KW-0547">Nucleotide-binding</keyword>
<keyword evidence="7" id="KW-0808">Transferase</keyword>
<keyword evidence="14 15" id="KW-0472">Membrane</keyword>
<keyword evidence="8 15" id="KW-0812">Transmembrane</keyword>
<dbReference type="InterPro" id="IPR003594">
    <property type="entry name" value="HATPase_dom"/>
</dbReference>
<evidence type="ECO:0000256" key="13">
    <source>
        <dbReference type="ARBA" id="ARBA00023012"/>
    </source>
</evidence>
<dbReference type="InterPro" id="IPR005467">
    <property type="entry name" value="His_kinase_dom"/>
</dbReference>
<keyword evidence="13" id="KW-0902">Two-component regulatory system</keyword>
<dbReference type="Pfam" id="PF00989">
    <property type="entry name" value="PAS"/>
    <property type="match status" value="1"/>
</dbReference>
<dbReference type="InterPro" id="IPR035965">
    <property type="entry name" value="PAS-like_dom_sf"/>
</dbReference>
<dbReference type="eggNOG" id="COG5002">
    <property type="taxonomic scope" value="Bacteria"/>
</dbReference>
<evidence type="ECO:0000256" key="4">
    <source>
        <dbReference type="ARBA" id="ARBA00012438"/>
    </source>
</evidence>
<organism evidence="18 19">
    <name type="scientific">Citrifermentans bemidjiense (strain ATCC BAA-1014 / DSM 16622 / JCM 12645 / Bem)</name>
    <name type="common">Geobacter bemidjiensis</name>
    <dbReference type="NCBI Taxonomy" id="404380"/>
    <lineage>
        <taxon>Bacteria</taxon>
        <taxon>Pseudomonadati</taxon>
        <taxon>Thermodesulfobacteriota</taxon>
        <taxon>Desulfuromonadia</taxon>
        <taxon>Geobacterales</taxon>
        <taxon>Geobacteraceae</taxon>
        <taxon>Citrifermentans</taxon>
    </lineage>
</organism>
<gene>
    <name evidence="18" type="primary">phoR-2</name>
    <name evidence="18" type="ordered locus">Gbem_2951</name>
</gene>
<evidence type="ECO:0000256" key="3">
    <source>
        <dbReference type="ARBA" id="ARBA00004236"/>
    </source>
</evidence>
<dbReference type="FunFam" id="3.30.565.10:FF:000006">
    <property type="entry name" value="Sensor histidine kinase WalK"/>
    <property type="match status" value="1"/>
</dbReference>
<dbReference type="PRINTS" id="PR00344">
    <property type="entry name" value="BCTRLSENSOR"/>
</dbReference>
<dbReference type="Gene3D" id="3.30.565.10">
    <property type="entry name" value="Histidine kinase-like ATPase, C-terminal domain"/>
    <property type="match status" value="1"/>
</dbReference>
<keyword evidence="6" id="KW-0597">Phosphoprotein</keyword>
<dbReference type="Gene3D" id="6.10.340.10">
    <property type="match status" value="1"/>
</dbReference>
<dbReference type="GO" id="GO:0000156">
    <property type="term" value="F:phosphorelay response regulator activity"/>
    <property type="evidence" value="ECO:0007669"/>
    <property type="project" value="TreeGrafter"/>
</dbReference>
<evidence type="ECO:0000256" key="1">
    <source>
        <dbReference type="ARBA" id="ARBA00000085"/>
    </source>
</evidence>
<evidence type="ECO:0000256" key="8">
    <source>
        <dbReference type="ARBA" id="ARBA00022692"/>
    </source>
</evidence>
<dbReference type="GO" id="GO:0030295">
    <property type="term" value="F:protein kinase activator activity"/>
    <property type="evidence" value="ECO:0007669"/>
    <property type="project" value="TreeGrafter"/>
</dbReference>
<dbReference type="CDD" id="cd00082">
    <property type="entry name" value="HisKA"/>
    <property type="match status" value="1"/>
</dbReference>
<dbReference type="AlphaFoldDB" id="B5EIZ9"/>
<dbReference type="EMBL" id="CP001124">
    <property type="protein sequence ID" value="ACH39954.1"/>
    <property type="molecule type" value="Genomic_DNA"/>
</dbReference>